<dbReference type="InterPro" id="IPR002110">
    <property type="entry name" value="Ankyrin_rpt"/>
</dbReference>
<dbReference type="PANTHER" id="PTHR10039">
    <property type="entry name" value="AMELOGENIN"/>
    <property type="match status" value="1"/>
</dbReference>
<feature type="domain" description="Nephrocystin 3-like N-terminal" evidence="4">
    <location>
        <begin position="116"/>
        <end position="262"/>
    </location>
</feature>
<dbReference type="Proteomes" id="UP001521116">
    <property type="component" value="Unassembled WGS sequence"/>
</dbReference>
<keyword evidence="6" id="KW-1185">Reference proteome</keyword>
<feature type="domain" description="GPI inositol-deacylase winged helix" evidence="3">
    <location>
        <begin position="386"/>
        <end position="466"/>
    </location>
</feature>
<evidence type="ECO:0000259" key="4">
    <source>
        <dbReference type="Pfam" id="PF24883"/>
    </source>
</evidence>
<comment type="caution">
    <text evidence="5">The sequence shown here is derived from an EMBL/GenBank/DDBJ whole genome shotgun (WGS) entry which is preliminary data.</text>
</comment>
<reference evidence="5 6" key="1">
    <citation type="submission" date="2024-02" db="EMBL/GenBank/DDBJ databases">
        <title>De novo assembly and annotation of 12 fungi associated with fruit tree decline syndrome in Ontario, Canada.</title>
        <authorList>
            <person name="Sulman M."/>
            <person name="Ellouze W."/>
            <person name="Ilyukhin E."/>
        </authorList>
    </citation>
    <scope>NUCLEOTIDE SEQUENCE [LARGE SCALE GENOMIC DNA]</scope>
    <source>
        <strain evidence="5 6">M1-105</strain>
    </source>
</reference>
<dbReference type="PROSITE" id="PS50297">
    <property type="entry name" value="ANK_REP_REGION"/>
    <property type="match status" value="2"/>
</dbReference>
<dbReference type="PROSITE" id="PS50088">
    <property type="entry name" value="ANK_REPEAT"/>
    <property type="match status" value="2"/>
</dbReference>
<keyword evidence="2" id="KW-0040">ANK repeat</keyword>
<keyword evidence="1" id="KW-0677">Repeat</keyword>
<evidence type="ECO:0000313" key="5">
    <source>
        <dbReference type="EMBL" id="KAL1625640.1"/>
    </source>
</evidence>
<dbReference type="SUPFAM" id="SSF48403">
    <property type="entry name" value="Ankyrin repeat"/>
    <property type="match status" value="1"/>
</dbReference>
<dbReference type="PANTHER" id="PTHR10039:SF10">
    <property type="entry name" value="NACHT DOMAIN-CONTAINING PROTEIN"/>
    <property type="match status" value="1"/>
</dbReference>
<dbReference type="Pfam" id="PF22939">
    <property type="entry name" value="WHD_GPIID"/>
    <property type="match status" value="1"/>
</dbReference>
<evidence type="ECO:0008006" key="7">
    <source>
        <dbReference type="Google" id="ProtNLM"/>
    </source>
</evidence>
<feature type="repeat" description="ANK" evidence="2">
    <location>
        <begin position="679"/>
        <end position="703"/>
    </location>
</feature>
<proteinExistence type="predicted"/>
<dbReference type="InterPro" id="IPR054471">
    <property type="entry name" value="GPIID_WHD"/>
</dbReference>
<gene>
    <name evidence="5" type="ORF">SLS56_007224</name>
</gene>
<dbReference type="Gene3D" id="1.25.40.20">
    <property type="entry name" value="Ankyrin repeat-containing domain"/>
    <property type="match status" value="2"/>
</dbReference>
<dbReference type="InterPro" id="IPR027417">
    <property type="entry name" value="P-loop_NTPase"/>
</dbReference>
<dbReference type="InterPro" id="IPR056884">
    <property type="entry name" value="NPHP3-like_N"/>
</dbReference>
<accession>A0ABR3SNN7</accession>
<dbReference type="SUPFAM" id="SSF52540">
    <property type="entry name" value="P-loop containing nucleoside triphosphate hydrolases"/>
    <property type="match status" value="1"/>
</dbReference>
<feature type="repeat" description="ANK" evidence="2">
    <location>
        <begin position="645"/>
        <end position="669"/>
    </location>
</feature>
<protein>
    <recommendedName>
        <fullName evidence="7">NACHT domain-containing protein</fullName>
    </recommendedName>
</protein>
<evidence type="ECO:0000313" key="6">
    <source>
        <dbReference type="Proteomes" id="UP001521116"/>
    </source>
</evidence>
<dbReference type="Pfam" id="PF12796">
    <property type="entry name" value="Ank_2"/>
    <property type="match status" value="1"/>
</dbReference>
<name>A0ABR3SNN7_9PEZI</name>
<evidence type="ECO:0000259" key="3">
    <source>
        <dbReference type="Pfam" id="PF22939"/>
    </source>
</evidence>
<sequence length="718" mass="80715">MSNLLEYFIVVVGLCYHLLDFTQKSAFRKFTSTLSDLHLKTFQTDLDRWAIAIRAETDVIEAQENSQFRALYSKFSKSASHQQKLATNLRVLDFCSKNDHQTTWKQTRKVGNAALFTQLAEYQKWKDCSISNTLLCMGKLGSGKSVLLANIVDDLNIHAEKDKIVVAYFFCRNDIPESLKARTILGSLARQLLHTTSDLTMVAEVCEENRSIEDTEKVLGLLFRGFPSCHKAYFVLDGLDECDRSERESLTQELQKIQETLKLLLCISFRIEPNNGLESIIERFAATHIATIPDDNPDIEAFIEADLESCLQNRKLVIGDPTLILEIQDALLKGSQGMFLWVALQIQSLCGMKTDEAIRDALADLPKDLSETFSRILHKSGQSRQSGKSYQTRILQLVFAASRPLTADEVREALSVIPGDTNWTPSRMLNDVYSALACCGCLLTVDEEESTVRFVHHSVKQYLLSGFNNTNNTTFTAEKAQRTIADIVVTYLGYGVFGTELSRTKVPQVMTQSAPSSVIRATMGSSSTIQSLAMKLLKSRKQPNFDIGKTLAEARKAFQPGSVENFRFYSYAKAHWLNHIFYVSGQEMTIFNLSIKLIKSRVLEANIAAKDYWMHWNWAAQNGNETIVELLLETGKADVDSKDQFGRTPLWWAAESGHEAVVKLLLETGKVDVDLKDQFGRTPLWWAAESGYEAVVKLLLETGKVDVNLKDQSGRTPL</sequence>
<dbReference type="Pfam" id="PF24883">
    <property type="entry name" value="NPHP3_N"/>
    <property type="match status" value="1"/>
</dbReference>
<dbReference type="InterPro" id="IPR036770">
    <property type="entry name" value="Ankyrin_rpt-contain_sf"/>
</dbReference>
<evidence type="ECO:0000256" key="1">
    <source>
        <dbReference type="ARBA" id="ARBA00022737"/>
    </source>
</evidence>
<dbReference type="Gene3D" id="3.40.50.300">
    <property type="entry name" value="P-loop containing nucleotide triphosphate hydrolases"/>
    <property type="match status" value="1"/>
</dbReference>
<dbReference type="EMBL" id="JAJVDC020000091">
    <property type="protein sequence ID" value="KAL1625640.1"/>
    <property type="molecule type" value="Genomic_DNA"/>
</dbReference>
<dbReference type="SMART" id="SM00248">
    <property type="entry name" value="ANK"/>
    <property type="match status" value="3"/>
</dbReference>
<evidence type="ECO:0000256" key="2">
    <source>
        <dbReference type="PROSITE-ProRule" id="PRU00023"/>
    </source>
</evidence>
<organism evidence="5 6">
    <name type="scientific">Neofusicoccum ribis</name>
    <dbReference type="NCBI Taxonomy" id="45134"/>
    <lineage>
        <taxon>Eukaryota</taxon>
        <taxon>Fungi</taxon>
        <taxon>Dikarya</taxon>
        <taxon>Ascomycota</taxon>
        <taxon>Pezizomycotina</taxon>
        <taxon>Dothideomycetes</taxon>
        <taxon>Dothideomycetes incertae sedis</taxon>
        <taxon>Botryosphaeriales</taxon>
        <taxon>Botryosphaeriaceae</taxon>
        <taxon>Neofusicoccum</taxon>
    </lineage>
</organism>